<evidence type="ECO:0000256" key="2">
    <source>
        <dbReference type="ARBA" id="ARBA00008685"/>
    </source>
</evidence>
<dbReference type="AlphaFoldDB" id="A0A067QMA8"/>
<keyword evidence="10" id="KW-0325">Glycoprotein</keyword>
<dbReference type="InterPro" id="IPR019594">
    <property type="entry name" value="Glu/Gly-bd"/>
</dbReference>
<evidence type="ECO:0000256" key="4">
    <source>
        <dbReference type="ARBA" id="ARBA00022475"/>
    </source>
</evidence>
<comment type="subcellular location">
    <subcellularLocation>
        <location evidence="1">Cell membrane</location>
        <topology evidence="1">Multi-pass membrane protein</topology>
    </subcellularLocation>
</comment>
<dbReference type="Gene3D" id="1.10.287.70">
    <property type="match status" value="1"/>
</dbReference>
<feature type="transmembrane region" description="Helical" evidence="13">
    <location>
        <begin position="282"/>
        <end position="306"/>
    </location>
</feature>
<evidence type="ECO:0000313" key="18">
    <source>
        <dbReference type="Proteomes" id="UP000027135"/>
    </source>
</evidence>
<keyword evidence="18" id="KW-1185">Reference proteome</keyword>
<feature type="transmembrane region" description="Helical" evidence="13">
    <location>
        <begin position="217"/>
        <end position="236"/>
    </location>
</feature>
<reference evidence="17 18" key="1">
    <citation type="journal article" date="2014" name="Nat. Commun.">
        <title>Molecular traces of alternative social organization in a termite genome.</title>
        <authorList>
            <person name="Terrapon N."/>
            <person name="Li C."/>
            <person name="Robertson H.M."/>
            <person name="Ji L."/>
            <person name="Meng X."/>
            <person name="Booth W."/>
            <person name="Chen Z."/>
            <person name="Childers C.P."/>
            <person name="Glastad K.M."/>
            <person name="Gokhale K."/>
            <person name="Gowin J."/>
            <person name="Gronenberg W."/>
            <person name="Hermansen R.A."/>
            <person name="Hu H."/>
            <person name="Hunt B.G."/>
            <person name="Huylmans A.K."/>
            <person name="Khalil S.M."/>
            <person name="Mitchell R.D."/>
            <person name="Munoz-Torres M.C."/>
            <person name="Mustard J.A."/>
            <person name="Pan H."/>
            <person name="Reese J.T."/>
            <person name="Scharf M.E."/>
            <person name="Sun F."/>
            <person name="Vogel H."/>
            <person name="Xiao J."/>
            <person name="Yang W."/>
            <person name="Yang Z."/>
            <person name="Yang Z."/>
            <person name="Zhou J."/>
            <person name="Zhu J."/>
            <person name="Brent C.S."/>
            <person name="Elsik C.G."/>
            <person name="Goodisman M.A."/>
            <person name="Liberles D.A."/>
            <person name="Roe R.M."/>
            <person name="Vargo E.L."/>
            <person name="Vilcinskas A."/>
            <person name="Wang J."/>
            <person name="Bornberg-Bauer E."/>
            <person name="Korb J."/>
            <person name="Zhang G."/>
            <person name="Liebig J."/>
        </authorList>
    </citation>
    <scope>NUCLEOTIDE SEQUENCE [LARGE SCALE GENOMIC DNA]</scope>
    <source>
        <tissue evidence="17">Whole organism</tissue>
    </source>
</reference>
<keyword evidence="14" id="KW-0732">Signal</keyword>
<evidence type="ECO:0000259" key="15">
    <source>
        <dbReference type="Pfam" id="PF00060"/>
    </source>
</evidence>
<keyword evidence="7" id="KW-0406">Ion transport</keyword>
<dbReference type="GO" id="GO:0015276">
    <property type="term" value="F:ligand-gated monoatomic ion channel activity"/>
    <property type="evidence" value="ECO:0007669"/>
    <property type="project" value="InterPro"/>
</dbReference>
<dbReference type="OMA" id="ELRDKWW"/>
<feature type="signal peptide" evidence="14">
    <location>
        <begin position="1"/>
        <end position="23"/>
    </location>
</feature>
<accession>A0A067QMA8</accession>
<evidence type="ECO:0000256" key="5">
    <source>
        <dbReference type="ARBA" id="ARBA00022692"/>
    </source>
</evidence>
<evidence type="ECO:0000256" key="9">
    <source>
        <dbReference type="ARBA" id="ARBA00023170"/>
    </source>
</evidence>
<dbReference type="Gene3D" id="3.40.190.10">
    <property type="entry name" value="Periplasmic binding protein-like II"/>
    <property type="match status" value="1"/>
</dbReference>
<dbReference type="GO" id="GO:0050906">
    <property type="term" value="P:detection of stimulus involved in sensory perception"/>
    <property type="evidence" value="ECO:0007669"/>
    <property type="project" value="UniProtKB-ARBA"/>
</dbReference>
<gene>
    <name evidence="17" type="ORF">L798_00999</name>
</gene>
<evidence type="ECO:0000256" key="13">
    <source>
        <dbReference type="SAM" id="Phobius"/>
    </source>
</evidence>
<dbReference type="PANTHER" id="PTHR42643:SF30">
    <property type="entry name" value="IONOTROPIC RECEPTOR 40A-RELATED"/>
    <property type="match status" value="1"/>
</dbReference>
<dbReference type="SUPFAM" id="SSF53850">
    <property type="entry name" value="Periplasmic binding protein-like II"/>
    <property type="match status" value="1"/>
</dbReference>
<dbReference type="Pfam" id="PF00060">
    <property type="entry name" value="Lig_chan"/>
    <property type="match status" value="1"/>
</dbReference>
<dbReference type="InterPro" id="IPR001320">
    <property type="entry name" value="Iontro_rcpt_C"/>
</dbReference>
<feature type="non-terminal residue" evidence="17">
    <location>
        <position position="1"/>
    </location>
</feature>
<proteinExistence type="inferred from homology"/>
<evidence type="ECO:0000256" key="3">
    <source>
        <dbReference type="ARBA" id="ARBA00022448"/>
    </source>
</evidence>
<keyword evidence="8 13" id="KW-0472">Membrane</keyword>
<dbReference type="EMBL" id="KK853253">
    <property type="protein sequence ID" value="KDR09318.1"/>
    <property type="molecule type" value="Genomic_DNA"/>
</dbReference>
<evidence type="ECO:0000256" key="6">
    <source>
        <dbReference type="ARBA" id="ARBA00022989"/>
    </source>
</evidence>
<dbReference type="eggNOG" id="KOG1052">
    <property type="taxonomic scope" value="Eukaryota"/>
</dbReference>
<evidence type="ECO:0008006" key="19">
    <source>
        <dbReference type="Google" id="ProtNLM"/>
    </source>
</evidence>
<keyword evidence="4" id="KW-1003">Cell membrane</keyword>
<name>A0A067QMA8_ZOONE</name>
<keyword evidence="3" id="KW-0813">Transport</keyword>
<dbReference type="PANTHER" id="PTHR42643">
    <property type="entry name" value="IONOTROPIC RECEPTOR 20A-RELATED"/>
    <property type="match status" value="1"/>
</dbReference>
<dbReference type="InParanoid" id="A0A067QMA8"/>
<evidence type="ECO:0000256" key="1">
    <source>
        <dbReference type="ARBA" id="ARBA00004651"/>
    </source>
</evidence>
<comment type="similarity">
    <text evidence="2">Belongs to the glutamate-gated ion channel (TC 1.A.10.1) family.</text>
</comment>
<evidence type="ECO:0000256" key="8">
    <source>
        <dbReference type="ARBA" id="ARBA00023136"/>
    </source>
</evidence>
<feature type="chain" id="PRO_5001648127" description="Ionotropic glutamate receptor C-terminal domain-containing protein" evidence="14">
    <location>
        <begin position="24"/>
        <end position="507"/>
    </location>
</feature>
<evidence type="ECO:0000256" key="14">
    <source>
        <dbReference type="SAM" id="SignalP"/>
    </source>
</evidence>
<keyword evidence="11" id="KW-1071">Ligand-gated ion channel</keyword>
<keyword evidence="5 13" id="KW-0812">Transmembrane</keyword>
<feature type="transmembrane region" description="Helical" evidence="13">
    <location>
        <begin position="473"/>
        <end position="495"/>
    </location>
</feature>
<organism evidence="17 18">
    <name type="scientific">Zootermopsis nevadensis</name>
    <name type="common">Dampwood termite</name>
    <dbReference type="NCBI Taxonomy" id="136037"/>
    <lineage>
        <taxon>Eukaryota</taxon>
        <taxon>Metazoa</taxon>
        <taxon>Ecdysozoa</taxon>
        <taxon>Arthropoda</taxon>
        <taxon>Hexapoda</taxon>
        <taxon>Insecta</taxon>
        <taxon>Pterygota</taxon>
        <taxon>Neoptera</taxon>
        <taxon>Polyneoptera</taxon>
        <taxon>Dictyoptera</taxon>
        <taxon>Blattodea</taxon>
        <taxon>Blattoidea</taxon>
        <taxon>Termitoidae</taxon>
        <taxon>Termopsidae</taxon>
        <taxon>Zootermopsis</taxon>
    </lineage>
</organism>
<evidence type="ECO:0000256" key="12">
    <source>
        <dbReference type="ARBA" id="ARBA00023303"/>
    </source>
</evidence>
<keyword evidence="6 13" id="KW-1133">Transmembrane helix</keyword>
<evidence type="ECO:0000256" key="11">
    <source>
        <dbReference type="ARBA" id="ARBA00023286"/>
    </source>
</evidence>
<evidence type="ECO:0000256" key="7">
    <source>
        <dbReference type="ARBA" id="ARBA00023065"/>
    </source>
</evidence>
<feature type="domain" description="Ionotropic glutamate receptor L-glutamate and glycine-binding" evidence="16">
    <location>
        <begin position="96"/>
        <end position="199"/>
    </location>
</feature>
<dbReference type="Proteomes" id="UP000027135">
    <property type="component" value="Unassembled WGS sequence"/>
</dbReference>
<keyword evidence="12" id="KW-0407">Ion channel</keyword>
<dbReference type="Pfam" id="PF10613">
    <property type="entry name" value="Lig_chan-Glu_bd"/>
    <property type="match status" value="1"/>
</dbReference>
<evidence type="ECO:0000259" key="16">
    <source>
        <dbReference type="Pfam" id="PF10613"/>
    </source>
</evidence>
<keyword evidence="9" id="KW-0675">Receptor</keyword>
<protein>
    <recommendedName>
        <fullName evidence="19">Ionotropic glutamate receptor C-terminal domain-containing protein</fullName>
    </recommendedName>
</protein>
<dbReference type="GO" id="GO:0005886">
    <property type="term" value="C:plasma membrane"/>
    <property type="evidence" value="ECO:0007669"/>
    <property type="project" value="UniProtKB-SubCell"/>
</dbReference>
<evidence type="ECO:0000313" key="17">
    <source>
        <dbReference type="EMBL" id="KDR09318.1"/>
    </source>
</evidence>
<evidence type="ECO:0000256" key="10">
    <source>
        <dbReference type="ARBA" id="ARBA00023180"/>
    </source>
</evidence>
<dbReference type="InterPro" id="IPR052192">
    <property type="entry name" value="Insect_Ionotropic_Sensory_Rcpt"/>
</dbReference>
<sequence>LSSERGVMAKAVWLLFLDTLLEQFLEDVYIPVDCEFIVAQRSGENAVRLTEVYRMAKEFPLHRRHFGIWSQDRLHVITESLLRRRSDFHGFTITATSMNSPPLVILDEEKMKMRGGLFGSVWFSLEERLNFTTRYVVPSLRSWGTVYANNTTTGVVGVLADGQAEVGVFSMLITSRRMDVMDFTTPILSPKFHVFVRQPDGLQLEWDTYLAPFSVRLWLTVVLLVLLIALLLPNLYSLGRRHGIAEATQVPFKFKDSLFYVFGAFCQQGMEPSCPQLSACRVLYLTTYLTAVILLAAYSATLISFLSVKNAELPFSTLEELLKAGTHKLGCLEQSTVLSHFMDAKLPLYQQIYQRFLHRIHGTLVPDIGVGLYRVCSSNYAFIALYTDVIQHPPSERGCRLATLPASYFQSSLSLGLTLNCPYKAFLNYHLLTLYDDGVLHRLKDGLFASLNLQEAEHRAMVGGWLSVEMQHLLPILMALGTGMVLGATCLLLELGSGRRSVGKWTV</sequence>
<feature type="domain" description="Ionotropic glutamate receptor C-terminal" evidence="15">
    <location>
        <begin position="215"/>
        <end position="325"/>
    </location>
</feature>